<proteinExistence type="predicted"/>
<reference evidence="1 2" key="1">
    <citation type="journal article" date="2017" name="Genome Biol. Evol.">
        <title>Phytophthora megakarya and P. palmivora, closely related causal agents of cacao black pod rot, underwent increases in genome sizes and gene numbers by different mechanisms.</title>
        <authorList>
            <person name="Ali S.S."/>
            <person name="Shao J."/>
            <person name="Lary D.J."/>
            <person name="Kronmiller B."/>
            <person name="Shen D."/>
            <person name="Strem M.D."/>
            <person name="Amoako-Attah I."/>
            <person name="Akrofi A.Y."/>
            <person name="Begoude B.A."/>
            <person name="Ten Hoopen G.M."/>
            <person name="Coulibaly K."/>
            <person name="Kebe B.I."/>
            <person name="Melnick R.L."/>
            <person name="Guiltinan M.J."/>
            <person name="Tyler B.M."/>
            <person name="Meinhardt L.W."/>
            <person name="Bailey B.A."/>
        </authorList>
    </citation>
    <scope>NUCLEOTIDE SEQUENCE [LARGE SCALE GENOMIC DNA]</scope>
    <source>
        <strain evidence="2">sbr112.9</strain>
    </source>
</reference>
<accession>A0A2P4Y3D6</accession>
<evidence type="ECO:0000313" key="1">
    <source>
        <dbReference type="EMBL" id="POM72337.1"/>
    </source>
</evidence>
<dbReference type="Proteomes" id="UP000237271">
    <property type="component" value="Unassembled WGS sequence"/>
</dbReference>
<comment type="caution">
    <text evidence="1">The sequence shown here is derived from an EMBL/GenBank/DDBJ whole genome shotgun (WGS) entry which is preliminary data.</text>
</comment>
<protein>
    <submittedName>
        <fullName evidence="1">Uncharacterized protein</fullName>
    </submittedName>
</protein>
<name>A0A2P4Y3D6_9STRA</name>
<organism evidence="1 2">
    <name type="scientific">Phytophthora palmivora</name>
    <dbReference type="NCBI Taxonomy" id="4796"/>
    <lineage>
        <taxon>Eukaryota</taxon>
        <taxon>Sar</taxon>
        <taxon>Stramenopiles</taxon>
        <taxon>Oomycota</taxon>
        <taxon>Peronosporomycetes</taxon>
        <taxon>Peronosporales</taxon>
        <taxon>Peronosporaceae</taxon>
        <taxon>Phytophthora</taxon>
    </lineage>
</organism>
<sequence>MTVVAPVDCCFQELQFALARANAKVLATTNLTEKRAMRVMKKRLQDRLYQRKHRAKREEKANTTSRQLQHLNGSLSDHARSVVMQFFRVYQNGYSLQLAGLQEQFLRSILAADVEGVDLRGADAFVQQWRLYGQHFALCELEPQVWKTQNIGDQSVMVEVEV</sequence>
<feature type="non-terminal residue" evidence="1">
    <location>
        <position position="162"/>
    </location>
</feature>
<gene>
    <name evidence="1" type="ORF">PHPALM_10959</name>
</gene>
<keyword evidence="2" id="KW-1185">Reference proteome</keyword>
<dbReference type="OrthoDB" id="120090at2759"/>
<evidence type="ECO:0000313" key="2">
    <source>
        <dbReference type="Proteomes" id="UP000237271"/>
    </source>
</evidence>
<dbReference type="AlphaFoldDB" id="A0A2P4Y3D6"/>
<dbReference type="EMBL" id="NCKW01005914">
    <property type="protein sequence ID" value="POM72337.1"/>
    <property type="molecule type" value="Genomic_DNA"/>
</dbReference>